<dbReference type="Proteomes" id="UP000255297">
    <property type="component" value="Unassembled WGS sequence"/>
</dbReference>
<dbReference type="OrthoDB" id="5646958at2"/>
<protein>
    <submittedName>
        <fullName evidence="2">Hemin binding protein (Hbp) homolog</fullName>
    </submittedName>
</protein>
<organism evidence="2 3">
    <name type="scientific">Legionella wadsworthii</name>
    <dbReference type="NCBI Taxonomy" id="28088"/>
    <lineage>
        <taxon>Bacteria</taxon>
        <taxon>Pseudomonadati</taxon>
        <taxon>Pseudomonadota</taxon>
        <taxon>Gammaproteobacteria</taxon>
        <taxon>Legionellales</taxon>
        <taxon>Legionellaceae</taxon>
        <taxon>Legionella</taxon>
    </lineage>
</organism>
<dbReference type="Pfam" id="PF16307">
    <property type="entry name" value="DUF4949"/>
    <property type="match status" value="1"/>
</dbReference>
<proteinExistence type="predicted"/>
<dbReference type="InterPro" id="IPR032540">
    <property type="entry name" value="DUF4949"/>
</dbReference>
<name>A0A378LSA5_9GAMM</name>
<dbReference type="RefSeq" id="WP_031567878.1">
    <property type="nucleotide sequence ID" value="NZ_CAAAIS010000015.1"/>
</dbReference>
<feature type="signal peptide" evidence="1">
    <location>
        <begin position="1"/>
        <end position="22"/>
    </location>
</feature>
<accession>A0A378LSA5</accession>
<keyword evidence="1" id="KW-0732">Signal</keyword>
<feature type="chain" id="PRO_5016963256" evidence="1">
    <location>
        <begin position="23"/>
        <end position="136"/>
    </location>
</feature>
<reference evidence="2 3" key="1">
    <citation type="submission" date="2018-06" db="EMBL/GenBank/DDBJ databases">
        <authorList>
            <consortium name="Pathogen Informatics"/>
            <person name="Doyle S."/>
        </authorList>
    </citation>
    <scope>NUCLEOTIDE SEQUENCE [LARGE SCALE GENOMIC DNA]</scope>
    <source>
        <strain evidence="2 3">NCTC11532</strain>
    </source>
</reference>
<dbReference type="EMBL" id="UGPB01000001">
    <property type="protein sequence ID" value="STY28719.1"/>
    <property type="molecule type" value="Genomic_DNA"/>
</dbReference>
<dbReference type="AlphaFoldDB" id="A0A378LSA5"/>
<dbReference type="STRING" id="1122170.GCA_000701265_03054"/>
<evidence type="ECO:0000256" key="1">
    <source>
        <dbReference type="SAM" id="SignalP"/>
    </source>
</evidence>
<keyword evidence="3" id="KW-1185">Reference proteome</keyword>
<gene>
    <name evidence="2" type="ORF">NCTC11532_00894</name>
</gene>
<evidence type="ECO:0000313" key="3">
    <source>
        <dbReference type="Proteomes" id="UP000255297"/>
    </source>
</evidence>
<sequence>MSLKGKLTTITIALALTGSAFAKESVCPDLHDLKRVGIQKASQLAYNYFIGYSIDNYNSATSWGFAIGPVEAKSEEETIEITNEILEDMTAPGVPEAGRGDDLVCMYETGDPNIIAVAIKGYEDISPVKLKQYLHR</sequence>
<evidence type="ECO:0000313" key="2">
    <source>
        <dbReference type="EMBL" id="STY28719.1"/>
    </source>
</evidence>